<evidence type="ECO:0000313" key="1">
    <source>
        <dbReference type="EMBL" id="CAB4222913.1"/>
    </source>
</evidence>
<sequence length="136" mass="15526">AYGLQSASIQTELQNMTEAQYQADRYIETRSLPQVNLSTFSIQLNSGLLTNTDLDIFLNIYMGKPIEMTSLPTSIINTTYRGFVEGWNLSFNKYEAALTLTSTDASYSITPTRWQDVDPAQRWTDVGATIRWFEYE</sequence>
<gene>
    <name evidence="1" type="ORF">UFOVP1662_1</name>
</gene>
<proteinExistence type="predicted"/>
<name>A0A6J5T5C1_9CAUD</name>
<protein>
    <submittedName>
        <fullName evidence="1">Uncharacterized protein</fullName>
    </submittedName>
</protein>
<organism evidence="1">
    <name type="scientific">uncultured Caudovirales phage</name>
    <dbReference type="NCBI Taxonomy" id="2100421"/>
    <lineage>
        <taxon>Viruses</taxon>
        <taxon>Duplodnaviria</taxon>
        <taxon>Heunggongvirae</taxon>
        <taxon>Uroviricota</taxon>
        <taxon>Caudoviricetes</taxon>
        <taxon>Peduoviridae</taxon>
        <taxon>Maltschvirus</taxon>
        <taxon>Maltschvirus maltsch</taxon>
    </lineage>
</organism>
<dbReference type="EMBL" id="LR797526">
    <property type="protein sequence ID" value="CAB4222913.1"/>
    <property type="molecule type" value="Genomic_DNA"/>
</dbReference>
<feature type="non-terminal residue" evidence="1">
    <location>
        <position position="1"/>
    </location>
</feature>
<accession>A0A6J5T5C1</accession>
<reference evidence="1" key="1">
    <citation type="submission" date="2020-05" db="EMBL/GenBank/DDBJ databases">
        <authorList>
            <person name="Chiriac C."/>
            <person name="Salcher M."/>
            <person name="Ghai R."/>
            <person name="Kavagutti S V."/>
        </authorList>
    </citation>
    <scope>NUCLEOTIDE SEQUENCE</scope>
</reference>